<sequence length="385" mass="44969">MTEKIRQDLVNAAFDKARENAQGYIAIKQIILNNENLRNAEKNEALKFLNEKYDRKNIRSNKGTKRTCEKCEEECSGKSYCENCIRNYLKKNFSNWTSGNKNIDTLIKKCQIDTLSPNRIIEWIPYDKLQNIKYLTKGGFSVIYEAEWINGRYYEWDSKEKKLKRKGTKKVILKTLEDNNNEEAEIHLTMSNKWGSIVRCYGITKDPSKGYMLVENRMDMDLREYLKHEEKITWQEKVKITYQIIKALGKIHKEKAIHKDLHSGNILYSKSRNYWYISDLGLCGPADKSPESVYGNLPYIAPEVITRKEYSYASDIYSIGMLMWEISSGQPPFINYEHNYGLAMDIVAGKRPKITPETGTPLQYKELMERCWDANITERSTTESI</sequence>
<dbReference type="VEuPathDB" id="FungiDB:FUN_000141"/>
<keyword evidence="3" id="KW-0418">Kinase</keyword>
<dbReference type="Pfam" id="PF07714">
    <property type="entry name" value="PK_Tyr_Ser-Thr"/>
    <property type="match status" value="1"/>
</dbReference>
<evidence type="ECO:0000313" key="3">
    <source>
        <dbReference type="EMBL" id="PKY38365.1"/>
    </source>
</evidence>
<keyword evidence="4" id="KW-1185">Reference proteome</keyword>
<dbReference type="Proteomes" id="UP000234323">
    <property type="component" value="Unassembled WGS sequence"/>
</dbReference>
<feature type="coiled-coil region" evidence="1">
    <location>
        <begin position="32"/>
        <end position="59"/>
    </location>
</feature>
<dbReference type="EMBL" id="LLXI01000026">
    <property type="protein sequence ID" value="PKY38365.1"/>
    <property type="molecule type" value="Genomic_DNA"/>
</dbReference>
<keyword evidence="3" id="KW-0808">Transferase</keyword>
<dbReference type="SUPFAM" id="SSF56112">
    <property type="entry name" value="Protein kinase-like (PK-like)"/>
    <property type="match status" value="1"/>
</dbReference>
<dbReference type="PANTHER" id="PTHR44329">
    <property type="entry name" value="SERINE/THREONINE-PROTEIN KINASE TNNI3K-RELATED"/>
    <property type="match status" value="1"/>
</dbReference>
<feature type="non-terminal residue" evidence="3">
    <location>
        <position position="385"/>
    </location>
</feature>
<dbReference type="InterPro" id="IPR011009">
    <property type="entry name" value="Kinase-like_dom_sf"/>
</dbReference>
<accession>A0A2I1FVE8</accession>
<organism evidence="3 4">
    <name type="scientific">Rhizophagus irregularis</name>
    <dbReference type="NCBI Taxonomy" id="588596"/>
    <lineage>
        <taxon>Eukaryota</taxon>
        <taxon>Fungi</taxon>
        <taxon>Fungi incertae sedis</taxon>
        <taxon>Mucoromycota</taxon>
        <taxon>Glomeromycotina</taxon>
        <taxon>Glomeromycetes</taxon>
        <taxon>Glomerales</taxon>
        <taxon>Glomeraceae</taxon>
        <taxon>Rhizophagus</taxon>
    </lineage>
</organism>
<dbReference type="GO" id="GO:0004674">
    <property type="term" value="F:protein serine/threonine kinase activity"/>
    <property type="evidence" value="ECO:0007669"/>
    <property type="project" value="TreeGrafter"/>
</dbReference>
<evidence type="ECO:0000256" key="1">
    <source>
        <dbReference type="SAM" id="Coils"/>
    </source>
</evidence>
<reference evidence="3 4" key="1">
    <citation type="submission" date="2015-10" db="EMBL/GenBank/DDBJ databases">
        <title>Genome analyses suggest a sexual origin of heterokaryosis in a supposedly ancient asexual fungus.</title>
        <authorList>
            <person name="Ropars J."/>
            <person name="Sedzielewska K."/>
            <person name="Noel J."/>
            <person name="Charron P."/>
            <person name="Farinelli L."/>
            <person name="Marton T."/>
            <person name="Kruger M."/>
            <person name="Pelin A."/>
            <person name="Brachmann A."/>
            <person name="Corradi N."/>
        </authorList>
    </citation>
    <scope>NUCLEOTIDE SEQUENCE [LARGE SCALE GENOMIC DNA]</scope>
    <source>
        <strain evidence="3 4">A4</strain>
    </source>
</reference>
<proteinExistence type="predicted"/>
<dbReference type="Gene3D" id="1.10.510.10">
    <property type="entry name" value="Transferase(Phosphotransferase) domain 1"/>
    <property type="match status" value="1"/>
</dbReference>
<evidence type="ECO:0000313" key="4">
    <source>
        <dbReference type="Proteomes" id="UP000234323"/>
    </source>
</evidence>
<dbReference type="PROSITE" id="PS50011">
    <property type="entry name" value="PROTEIN_KINASE_DOM"/>
    <property type="match status" value="1"/>
</dbReference>
<comment type="caution">
    <text evidence="3">The sequence shown here is derived from an EMBL/GenBank/DDBJ whole genome shotgun (WGS) entry which is preliminary data.</text>
</comment>
<name>A0A2I1FVE8_9GLOM</name>
<dbReference type="VEuPathDB" id="FungiDB:RhiirFUN_014203"/>
<dbReference type="GO" id="GO:0005524">
    <property type="term" value="F:ATP binding"/>
    <property type="evidence" value="ECO:0007669"/>
    <property type="project" value="InterPro"/>
</dbReference>
<dbReference type="AlphaFoldDB" id="A0A2I1FVE8"/>
<dbReference type="InterPro" id="IPR000719">
    <property type="entry name" value="Prot_kinase_dom"/>
</dbReference>
<dbReference type="VEuPathDB" id="FungiDB:RhiirA1_460048"/>
<keyword evidence="1" id="KW-0175">Coiled coil</keyword>
<feature type="domain" description="Protein kinase" evidence="2">
    <location>
        <begin position="129"/>
        <end position="385"/>
    </location>
</feature>
<dbReference type="InterPro" id="IPR001245">
    <property type="entry name" value="Ser-Thr/Tyr_kinase_cat_dom"/>
</dbReference>
<gene>
    <name evidence="3" type="ORF">RhiirA4_336322</name>
</gene>
<protein>
    <submittedName>
        <fullName evidence="3">Kinase-like protein</fullName>
    </submittedName>
</protein>
<dbReference type="InterPro" id="IPR051681">
    <property type="entry name" value="Ser/Thr_Kinases-Pseudokinases"/>
</dbReference>
<evidence type="ECO:0000259" key="2">
    <source>
        <dbReference type="PROSITE" id="PS50011"/>
    </source>
</evidence>